<evidence type="ECO:0000313" key="1">
    <source>
        <dbReference type="EMBL" id="KAK4017208.1"/>
    </source>
</evidence>
<reference evidence="1 2" key="1">
    <citation type="journal article" date="2023" name="Nucleic Acids Res.">
        <title>The hologenome of Daphnia magna reveals possible DNA methylation and microbiome-mediated evolution of the host genome.</title>
        <authorList>
            <person name="Chaturvedi A."/>
            <person name="Li X."/>
            <person name="Dhandapani V."/>
            <person name="Marshall H."/>
            <person name="Kissane S."/>
            <person name="Cuenca-Cambronero M."/>
            <person name="Asole G."/>
            <person name="Calvet F."/>
            <person name="Ruiz-Romero M."/>
            <person name="Marangio P."/>
            <person name="Guigo R."/>
            <person name="Rago D."/>
            <person name="Mirbahai L."/>
            <person name="Eastwood N."/>
            <person name="Colbourne J.K."/>
            <person name="Zhou J."/>
            <person name="Mallon E."/>
            <person name="Orsini L."/>
        </authorList>
    </citation>
    <scope>NUCLEOTIDE SEQUENCE [LARGE SCALE GENOMIC DNA]</scope>
    <source>
        <strain evidence="1">LRV0_1</strain>
    </source>
</reference>
<proteinExistence type="predicted"/>
<dbReference type="Proteomes" id="UP001234178">
    <property type="component" value="Unassembled WGS sequence"/>
</dbReference>
<organism evidence="1 2">
    <name type="scientific">Daphnia magna</name>
    <dbReference type="NCBI Taxonomy" id="35525"/>
    <lineage>
        <taxon>Eukaryota</taxon>
        <taxon>Metazoa</taxon>
        <taxon>Ecdysozoa</taxon>
        <taxon>Arthropoda</taxon>
        <taxon>Crustacea</taxon>
        <taxon>Branchiopoda</taxon>
        <taxon>Diplostraca</taxon>
        <taxon>Cladocera</taxon>
        <taxon>Anomopoda</taxon>
        <taxon>Daphniidae</taxon>
        <taxon>Daphnia</taxon>
    </lineage>
</organism>
<evidence type="ECO:0000313" key="2">
    <source>
        <dbReference type="Proteomes" id="UP001234178"/>
    </source>
</evidence>
<accession>A0ABQ9ZWF0</accession>
<dbReference type="EMBL" id="JAOYFB010000005">
    <property type="protein sequence ID" value="KAK4017208.1"/>
    <property type="molecule type" value="Genomic_DNA"/>
</dbReference>
<name>A0ABQ9ZWF0_9CRUS</name>
<sequence length="109" mass="11985">MSIGLRSPKSSSGKCDYCTPDPGGATVLDDADVRDLADIPPFCQVSREDLVASKTQQNIFCYKAIHHHHSQNSLQHTFGDTTTPVFTISHPMNLHSSEGNSYPVLRQTQ</sequence>
<keyword evidence="2" id="KW-1185">Reference proteome</keyword>
<gene>
    <name evidence="1" type="ORF">OUZ56_032157</name>
</gene>
<comment type="caution">
    <text evidence="1">The sequence shown here is derived from an EMBL/GenBank/DDBJ whole genome shotgun (WGS) entry which is preliminary data.</text>
</comment>
<protein>
    <submittedName>
        <fullName evidence="1">Uncharacterized protein</fullName>
    </submittedName>
</protein>